<protein>
    <recommendedName>
        <fullName evidence="7">Endolytic murein transglycosylase</fullName>
        <ecNumber evidence="7">4.2.2.29</ecNumber>
    </recommendedName>
    <alternativeName>
        <fullName evidence="7">Peptidoglycan lytic transglycosylase</fullName>
    </alternativeName>
    <alternativeName>
        <fullName evidence="7">Peptidoglycan polymerization terminase</fullName>
    </alternativeName>
</protein>
<dbReference type="AlphaFoldDB" id="A0A347W223"/>
<comment type="caution">
    <text evidence="10">The sequence shown here is derived from an EMBL/GenBank/DDBJ whole genome shotgun (WGS) entry which is preliminary data.</text>
</comment>
<keyword evidence="11" id="KW-1185">Reference proteome</keyword>
<dbReference type="Pfam" id="PF02618">
    <property type="entry name" value="YceG"/>
    <property type="match status" value="1"/>
</dbReference>
<dbReference type="Proteomes" id="UP000029714">
    <property type="component" value="Unassembled WGS sequence"/>
</dbReference>
<evidence type="ECO:0000313" key="10">
    <source>
        <dbReference type="EMBL" id="TLD94396.1"/>
    </source>
</evidence>
<dbReference type="GO" id="GO:0009252">
    <property type="term" value="P:peptidoglycan biosynthetic process"/>
    <property type="evidence" value="ECO:0007669"/>
    <property type="project" value="UniProtKB-UniRule"/>
</dbReference>
<dbReference type="RefSeq" id="WP_064773737.1">
    <property type="nucleotide sequence ID" value="NZ_JRMP02000007.1"/>
</dbReference>
<evidence type="ECO:0000256" key="3">
    <source>
        <dbReference type="ARBA" id="ARBA00022989"/>
    </source>
</evidence>
<dbReference type="PROSITE" id="PS51257">
    <property type="entry name" value="PROKAR_LIPOPROTEIN"/>
    <property type="match status" value="1"/>
</dbReference>
<gene>
    <name evidence="7" type="primary">mltG</name>
    <name evidence="9" type="ORF">DCO61_02150</name>
    <name evidence="10" type="ORF">LS64_005540</name>
</gene>
<dbReference type="Proteomes" id="UP000477070">
    <property type="component" value="Unassembled WGS sequence"/>
</dbReference>
<reference evidence="10 11" key="1">
    <citation type="journal article" date="2014" name="Genome Announc.">
        <title>Draft genome sequences of eight enterohepatic helicobacter species isolated from both laboratory and wild rodents.</title>
        <authorList>
            <person name="Sheh A."/>
            <person name="Shen Z."/>
            <person name="Fox J.G."/>
        </authorList>
    </citation>
    <scope>NUCLEOTIDE SEQUENCE [LARGE SCALE GENOMIC DNA]</scope>
    <source>
        <strain evidence="10 11">MIT 97-6194</strain>
    </source>
</reference>
<feature type="transmembrane region" description="Helical" evidence="7">
    <location>
        <begin position="12"/>
        <end position="33"/>
    </location>
</feature>
<reference evidence="10" key="3">
    <citation type="submission" date="2018-04" db="EMBL/GenBank/DDBJ databases">
        <authorList>
            <person name="Sheh A."/>
            <person name="Shen Z."/>
            <person name="Mannion A.J."/>
            <person name="Fox J.G."/>
        </authorList>
    </citation>
    <scope>NUCLEOTIDE SEQUENCE</scope>
    <source>
        <strain evidence="10">MIT 97-6194</strain>
    </source>
</reference>
<dbReference type="PANTHER" id="PTHR30518:SF2">
    <property type="entry name" value="ENDOLYTIC MUREIN TRANSGLYCOSYLASE"/>
    <property type="match status" value="1"/>
</dbReference>
<keyword evidence="5 7" id="KW-0456">Lyase</keyword>
<evidence type="ECO:0000256" key="6">
    <source>
        <dbReference type="ARBA" id="ARBA00023316"/>
    </source>
</evidence>
<comment type="similarity">
    <text evidence="7">Belongs to the transglycosylase MltG family.</text>
</comment>
<keyword evidence="4 7" id="KW-0472">Membrane</keyword>
<reference evidence="10 11" key="2">
    <citation type="journal article" date="2016" name="Infect. Immun.">
        <title>Helicobacter saguini, a Novel Helicobacter Isolated from Cotton-Top Tamarins with Ulcerative Colitis, Has Proinflammatory Properties and Induces Typhlocolitis and Dysplasia in Gnotobiotic IL-10-/- Mice.</title>
        <authorList>
            <person name="Shen Z."/>
            <person name="Mannion A."/>
            <person name="Whary M.T."/>
            <person name="Muthupalani S."/>
            <person name="Sheh A."/>
            <person name="Feng Y."/>
            <person name="Gong G."/>
            <person name="Vandamme P."/>
            <person name="Holcombe H.R."/>
            <person name="Paster B.J."/>
            <person name="Fox J.G."/>
        </authorList>
    </citation>
    <scope>NUCLEOTIDE SEQUENCE [LARGE SCALE GENOMIC DNA]</scope>
    <source>
        <strain evidence="10 11">MIT 97-6194</strain>
    </source>
</reference>
<evidence type="ECO:0000256" key="7">
    <source>
        <dbReference type="HAMAP-Rule" id="MF_02065"/>
    </source>
</evidence>
<accession>A0A347W223</accession>
<proteinExistence type="inferred from homology"/>
<feature type="region of interest" description="Disordered" evidence="8">
    <location>
        <begin position="345"/>
        <end position="389"/>
    </location>
</feature>
<comment type="function">
    <text evidence="7">Functions as a peptidoglycan terminase that cleaves nascent peptidoglycan strands endolytically to terminate their elongation.</text>
</comment>
<evidence type="ECO:0000256" key="8">
    <source>
        <dbReference type="SAM" id="MobiDB-lite"/>
    </source>
</evidence>
<dbReference type="GO" id="GO:0005886">
    <property type="term" value="C:plasma membrane"/>
    <property type="evidence" value="ECO:0007669"/>
    <property type="project" value="UniProtKB-SubCell"/>
</dbReference>
<dbReference type="GO" id="GO:0071555">
    <property type="term" value="P:cell wall organization"/>
    <property type="evidence" value="ECO:0007669"/>
    <property type="project" value="UniProtKB-KW"/>
</dbReference>
<keyword evidence="2 7" id="KW-0812">Transmembrane</keyword>
<feature type="site" description="Important for catalytic activity" evidence="7">
    <location>
        <position position="229"/>
    </location>
</feature>
<dbReference type="GO" id="GO:0008932">
    <property type="term" value="F:lytic endotransglycosylase activity"/>
    <property type="evidence" value="ECO:0007669"/>
    <property type="project" value="UniProtKB-UniRule"/>
</dbReference>
<evidence type="ECO:0000313" key="12">
    <source>
        <dbReference type="Proteomes" id="UP000477070"/>
    </source>
</evidence>
<dbReference type="PANTHER" id="PTHR30518">
    <property type="entry name" value="ENDOLYTIC MUREIN TRANSGLYCOSYLASE"/>
    <property type="match status" value="1"/>
</dbReference>
<evidence type="ECO:0000256" key="2">
    <source>
        <dbReference type="ARBA" id="ARBA00022692"/>
    </source>
</evidence>
<evidence type="ECO:0000256" key="4">
    <source>
        <dbReference type="ARBA" id="ARBA00023136"/>
    </source>
</evidence>
<dbReference type="STRING" id="1548018.LS64_12995"/>
<dbReference type="OrthoDB" id="9814591at2"/>
<dbReference type="InterPro" id="IPR003770">
    <property type="entry name" value="MLTG-like"/>
</dbReference>
<dbReference type="HAMAP" id="MF_02065">
    <property type="entry name" value="MltG"/>
    <property type="match status" value="1"/>
</dbReference>
<evidence type="ECO:0000313" key="11">
    <source>
        <dbReference type="Proteomes" id="UP000029714"/>
    </source>
</evidence>
<keyword evidence="6 7" id="KW-0961">Cell wall biogenesis/degradation</keyword>
<comment type="subcellular location">
    <subcellularLocation>
        <location evidence="7">Cell membrane</location>
        <topology evidence="7">Single-pass membrane protein</topology>
    </subcellularLocation>
</comment>
<reference evidence="9 12" key="4">
    <citation type="submission" date="2019-12" db="EMBL/GenBank/DDBJ databases">
        <title>Multi-Generational Helicobacter saguini Isolates.</title>
        <authorList>
            <person name="Mannion A."/>
            <person name="Shen Z."/>
            <person name="Fox J.G."/>
        </authorList>
    </citation>
    <scope>NUCLEOTIDE SEQUENCE [LARGE SCALE GENOMIC DNA]</scope>
    <source>
        <strain evidence="9">16-048</strain>
        <strain evidence="12">16-048 (F4)</strain>
    </source>
</reference>
<evidence type="ECO:0000256" key="1">
    <source>
        <dbReference type="ARBA" id="ARBA00022475"/>
    </source>
</evidence>
<organism evidence="10 11">
    <name type="scientific">Helicobacter saguini</name>
    <dbReference type="NCBI Taxonomy" id="1548018"/>
    <lineage>
        <taxon>Bacteria</taxon>
        <taxon>Pseudomonadati</taxon>
        <taxon>Campylobacterota</taxon>
        <taxon>Epsilonproteobacteria</taxon>
        <taxon>Campylobacterales</taxon>
        <taxon>Helicobacteraceae</taxon>
        <taxon>Helicobacter</taxon>
    </lineage>
</organism>
<keyword evidence="1 7" id="KW-1003">Cell membrane</keyword>
<name>A0A347W223_9HELI</name>
<keyword evidence="3 7" id="KW-1133">Transmembrane helix</keyword>
<dbReference type="EMBL" id="QBIU01000001">
    <property type="protein sequence ID" value="MWV68855.1"/>
    <property type="molecule type" value="Genomic_DNA"/>
</dbReference>
<dbReference type="EC" id="4.2.2.29" evidence="7"/>
<comment type="catalytic activity">
    <reaction evidence="7">
        <text>a peptidoglycan chain = a peptidoglycan chain with N-acetyl-1,6-anhydromuramyl-[peptide] at the reducing end + a peptidoglycan chain with N-acetylglucosamine at the non-reducing end.</text>
        <dbReference type="EC" id="4.2.2.29"/>
    </reaction>
</comment>
<dbReference type="EMBL" id="JRMP02000007">
    <property type="protein sequence ID" value="TLD94396.1"/>
    <property type="molecule type" value="Genomic_DNA"/>
</dbReference>
<evidence type="ECO:0000313" key="9">
    <source>
        <dbReference type="EMBL" id="MWV68855.1"/>
    </source>
</evidence>
<evidence type="ECO:0000256" key="5">
    <source>
        <dbReference type="ARBA" id="ARBA00023239"/>
    </source>
</evidence>
<sequence length="389" mass="43508">MKVSALSLFRGIITLLFIVILSCGIGLGIYLSMPLNAQKIIFIPKGSSKSIIAYLRNNGYDVGKLDVYILHFLGKIQSGWIEIPNEYIESKIDVTPQDSTNIESIEPFNIIISRGHFLHALISAKAAMKSVTLIPGETSYFFLREVANAFNIDIDSLQKEYDKLSPLSDGIILANTYNLPLHADAHFIISYLIDTSMAKHEALSREYLGDFDKEKWFKILSKAAIIQKEAANVSEMPIVASVIENRIAKNMPLQMDGSLNYGKFSHTKITPDRIKNDTSEFNTYKHAGVPKTPSCAVSTDAIKAAIFPATTNYLYFMRNKSTGLHDFSETITQHEKLVKAARDIQRNAQKATKDSKTIESKKPDSKQDSKKEDSKETPKDSKKNTESKK</sequence>